<sequence>TSMASSSHTKINVPKAAADEHPIIVDSSAFVSEPAVTTEDHTIWEK</sequence>
<dbReference type="Proteomes" id="UP000265520">
    <property type="component" value="Unassembled WGS sequence"/>
</dbReference>
<dbReference type="AlphaFoldDB" id="A0A392QZ09"/>
<evidence type="ECO:0000313" key="2">
    <source>
        <dbReference type="Proteomes" id="UP000265520"/>
    </source>
</evidence>
<accession>A0A392QZ09</accession>
<keyword evidence="2" id="KW-1185">Reference proteome</keyword>
<dbReference type="EMBL" id="LXQA010173605">
    <property type="protein sequence ID" value="MCI29581.1"/>
    <property type="molecule type" value="Genomic_DNA"/>
</dbReference>
<evidence type="ECO:0000313" key="1">
    <source>
        <dbReference type="EMBL" id="MCI29581.1"/>
    </source>
</evidence>
<protein>
    <submittedName>
        <fullName evidence="1">Uncharacterized protein</fullName>
    </submittedName>
</protein>
<comment type="caution">
    <text evidence="1">The sequence shown here is derived from an EMBL/GenBank/DDBJ whole genome shotgun (WGS) entry which is preliminary data.</text>
</comment>
<name>A0A392QZ09_9FABA</name>
<organism evidence="1 2">
    <name type="scientific">Trifolium medium</name>
    <dbReference type="NCBI Taxonomy" id="97028"/>
    <lineage>
        <taxon>Eukaryota</taxon>
        <taxon>Viridiplantae</taxon>
        <taxon>Streptophyta</taxon>
        <taxon>Embryophyta</taxon>
        <taxon>Tracheophyta</taxon>
        <taxon>Spermatophyta</taxon>
        <taxon>Magnoliopsida</taxon>
        <taxon>eudicotyledons</taxon>
        <taxon>Gunneridae</taxon>
        <taxon>Pentapetalae</taxon>
        <taxon>rosids</taxon>
        <taxon>fabids</taxon>
        <taxon>Fabales</taxon>
        <taxon>Fabaceae</taxon>
        <taxon>Papilionoideae</taxon>
        <taxon>50 kb inversion clade</taxon>
        <taxon>NPAAA clade</taxon>
        <taxon>Hologalegina</taxon>
        <taxon>IRL clade</taxon>
        <taxon>Trifolieae</taxon>
        <taxon>Trifolium</taxon>
    </lineage>
</organism>
<reference evidence="1 2" key="1">
    <citation type="journal article" date="2018" name="Front. Plant Sci.">
        <title>Red Clover (Trifolium pratense) and Zigzag Clover (T. medium) - A Picture of Genomic Similarities and Differences.</title>
        <authorList>
            <person name="Dluhosova J."/>
            <person name="Istvanek J."/>
            <person name="Nedelnik J."/>
            <person name="Repkova J."/>
        </authorList>
    </citation>
    <scope>NUCLEOTIDE SEQUENCE [LARGE SCALE GENOMIC DNA]</scope>
    <source>
        <strain evidence="2">cv. 10/8</strain>
        <tissue evidence="1">Leaf</tissue>
    </source>
</reference>
<feature type="non-terminal residue" evidence="1">
    <location>
        <position position="1"/>
    </location>
</feature>
<proteinExistence type="predicted"/>